<evidence type="ECO:0000256" key="6">
    <source>
        <dbReference type="ARBA" id="ARBA00022807"/>
    </source>
</evidence>
<evidence type="ECO:0000256" key="7">
    <source>
        <dbReference type="PROSITE-ProRule" id="PRU01393"/>
    </source>
</evidence>
<dbReference type="InterPro" id="IPR038765">
    <property type="entry name" value="Papain-like_cys_pep_sf"/>
</dbReference>
<dbReference type="PROSITE" id="PS52048">
    <property type="entry name" value="UCH_DOMAIN"/>
    <property type="match status" value="1"/>
</dbReference>
<dbReference type="InterPro" id="IPR001578">
    <property type="entry name" value="Peptidase_C12_UCH"/>
</dbReference>
<dbReference type="Proteomes" id="UP000825935">
    <property type="component" value="Chromosome 37"/>
</dbReference>
<organism evidence="10 11">
    <name type="scientific">Ceratopteris richardii</name>
    <name type="common">Triangle waterfern</name>
    <dbReference type="NCBI Taxonomy" id="49495"/>
    <lineage>
        <taxon>Eukaryota</taxon>
        <taxon>Viridiplantae</taxon>
        <taxon>Streptophyta</taxon>
        <taxon>Embryophyta</taxon>
        <taxon>Tracheophyta</taxon>
        <taxon>Polypodiopsida</taxon>
        <taxon>Polypodiidae</taxon>
        <taxon>Polypodiales</taxon>
        <taxon>Pteridineae</taxon>
        <taxon>Pteridaceae</taxon>
        <taxon>Parkerioideae</taxon>
        <taxon>Ceratopteris</taxon>
    </lineage>
</organism>
<evidence type="ECO:0000256" key="3">
    <source>
        <dbReference type="ARBA" id="ARBA00022670"/>
    </source>
</evidence>
<dbReference type="PANTHER" id="PTHR10589">
    <property type="entry name" value="UBIQUITIN CARBOXYL-TERMINAL HYDROLASE"/>
    <property type="match status" value="1"/>
</dbReference>
<dbReference type="GO" id="GO:0006511">
    <property type="term" value="P:ubiquitin-dependent protein catabolic process"/>
    <property type="evidence" value="ECO:0007669"/>
    <property type="project" value="UniProtKB-UniRule"/>
</dbReference>
<accession>A0A8T2Q9R7</accession>
<evidence type="ECO:0000256" key="5">
    <source>
        <dbReference type="ARBA" id="ARBA00022801"/>
    </source>
</evidence>
<feature type="active site" description="Nucleophile" evidence="7">
    <location>
        <position position="98"/>
    </location>
</feature>
<comment type="caution">
    <text evidence="10">The sequence shown here is derived from an EMBL/GenBank/DDBJ whole genome shotgun (WGS) entry which is preliminary data.</text>
</comment>
<keyword evidence="4 7" id="KW-0833">Ubl conjugation pathway</keyword>
<dbReference type="FunFam" id="3.40.532.10:FF:000006">
    <property type="entry name" value="Ubiquitin carboxyl-terminal hydrolase"/>
    <property type="match status" value="1"/>
</dbReference>
<feature type="site" description="Important for enzyme activity" evidence="7">
    <location>
        <position position="187"/>
    </location>
</feature>
<evidence type="ECO:0000313" key="11">
    <source>
        <dbReference type="Proteomes" id="UP000825935"/>
    </source>
</evidence>
<dbReference type="PANTHER" id="PTHR10589:SF17">
    <property type="entry name" value="UBIQUITIN CARBOXYL-TERMINAL HYDROLASE"/>
    <property type="match status" value="1"/>
</dbReference>
<comment type="catalytic activity">
    <reaction evidence="1 7 8">
        <text>Thiol-dependent hydrolysis of ester, thioester, amide, peptide and isopeptide bonds formed by the C-terminal Gly of ubiquitin (a 76-residue protein attached to proteins as an intracellular targeting signal).</text>
        <dbReference type="EC" id="3.4.19.12"/>
    </reaction>
</comment>
<dbReference type="SUPFAM" id="SSF54001">
    <property type="entry name" value="Cysteine proteinases"/>
    <property type="match status" value="1"/>
</dbReference>
<proteinExistence type="inferred from homology"/>
<dbReference type="CDD" id="cd09616">
    <property type="entry name" value="Peptidase_C12_UCH_L1_L3"/>
    <property type="match status" value="1"/>
</dbReference>
<dbReference type="GO" id="GO:0016579">
    <property type="term" value="P:protein deubiquitination"/>
    <property type="evidence" value="ECO:0007669"/>
    <property type="project" value="TreeGrafter"/>
</dbReference>
<reference evidence="10" key="1">
    <citation type="submission" date="2021-08" db="EMBL/GenBank/DDBJ databases">
        <title>WGS assembly of Ceratopteris richardii.</title>
        <authorList>
            <person name="Marchant D.B."/>
            <person name="Chen G."/>
            <person name="Jenkins J."/>
            <person name="Shu S."/>
            <person name="Leebens-Mack J."/>
            <person name="Grimwood J."/>
            <person name="Schmutz J."/>
            <person name="Soltis P."/>
            <person name="Soltis D."/>
            <person name="Chen Z.-H."/>
        </authorList>
    </citation>
    <scope>NUCLEOTIDE SEQUENCE</scope>
    <source>
        <strain evidence="10">Whitten #5841</strain>
        <tissue evidence="10">Leaf</tissue>
    </source>
</reference>
<keyword evidence="6 7" id="KW-0788">Thiol protease</keyword>
<evidence type="ECO:0000256" key="1">
    <source>
        <dbReference type="ARBA" id="ARBA00000707"/>
    </source>
</evidence>
<dbReference type="GO" id="GO:0005737">
    <property type="term" value="C:cytoplasm"/>
    <property type="evidence" value="ECO:0007669"/>
    <property type="project" value="TreeGrafter"/>
</dbReference>
<gene>
    <name evidence="10" type="ORF">KP509_37G064100</name>
</gene>
<evidence type="ECO:0000259" key="9">
    <source>
        <dbReference type="PROSITE" id="PS52048"/>
    </source>
</evidence>
<keyword evidence="11" id="KW-1185">Reference proteome</keyword>
<dbReference type="PRINTS" id="PR00707">
    <property type="entry name" value="UBCTHYDRLASE"/>
</dbReference>
<sequence length="234" mass="25801">MDERPGGKRWLPLESNPDIMNQFVQGLGMSGEAEFVDVYGFDKELLAMVPTPVLAVLLLFPLTDEFEAARAEQKALDKEDKLISNNVYFMKQTVGNACGTVALLHAVGNNLSRLNLMQGSYFERFFEASAKLTPDERAAALEKDDEIENVHSVAANAGETPAPDVNTSVDLHFICFVCVDGGLYELDGRRPEPIYHGSSSPETLLEDAVEVIKYFIKNNPNSVNFNVIALSNLQ</sequence>
<comment type="similarity">
    <text evidence="2 7 8">Belongs to the peptidase C12 family.</text>
</comment>
<dbReference type="OMA" id="IDLHYVC"/>
<evidence type="ECO:0000313" key="10">
    <source>
        <dbReference type="EMBL" id="KAH7280370.1"/>
    </source>
</evidence>
<feature type="active site" description="Proton donor" evidence="7">
    <location>
        <position position="172"/>
    </location>
</feature>
<dbReference type="InterPro" id="IPR036959">
    <property type="entry name" value="Peptidase_C12_UCH_sf"/>
</dbReference>
<feature type="site" description="Transition state stabilizer" evidence="7">
    <location>
        <position position="92"/>
    </location>
</feature>
<dbReference type="AlphaFoldDB" id="A0A8T2Q9R7"/>
<dbReference type="GO" id="GO:0004843">
    <property type="term" value="F:cysteine-type deubiquitinase activity"/>
    <property type="evidence" value="ECO:0007669"/>
    <property type="project" value="UniProtKB-UniRule"/>
</dbReference>
<evidence type="ECO:0000256" key="2">
    <source>
        <dbReference type="ARBA" id="ARBA00009326"/>
    </source>
</evidence>
<keyword evidence="3 7" id="KW-0645">Protease</keyword>
<dbReference type="OrthoDB" id="427186at2759"/>
<keyword evidence="5 7" id="KW-0378">Hydrolase</keyword>
<dbReference type="Gene3D" id="3.40.532.10">
    <property type="entry name" value="Peptidase C12, ubiquitin carboxyl-terminal hydrolase"/>
    <property type="match status" value="1"/>
</dbReference>
<evidence type="ECO:0000256" key="8">
    <source>
        <dbReference type="RuleBase" id="RU361215"/>
    </source>
</evidence>
<evidence type="ECO:0000256" key="4">
    <source>
        <dbReference type="ARBA" id="ARBA00022786"/>
    </source>
</evidence>
<name>A0A8T2Q9R7_CERRI</name>
<feature type="domain" description="UCH catalytic" evidence="9">
    <location>
        <begin position="9"/>
        <end position="232"/>
    </location>
</feature>
<dbReference type="EMBL" id="CM035442">
    <property type="protein sequence ID" value="KAH7280370.1"/>
    <property type="molecule type" value="Genomic_DNA"/>
</dbReference>
<protein>
    <recommendedName>
        <fullName evidence="8">Ubiquitin carboxyl-terminal hydrolase</fullName>
        <ecNumber evidence="8">3.4.19.12</ecNumber>
    </recommendedName>
</protein>
<dbReference type="EC" id="3.4.19.12" evidence="8"/>
<dbReference type="Pfam" id="PF01088">
    <property type="entry name" value="Peptidase_C12"/>
    <property type="match status" value="1"/>
</dbReference>